<dbReference type="AlphaFoldDB" id="B8F0H0"/>
<keyword evidence="1" id="KW-0808">Transferase</keyword>
<dbReference type="HOGENOM" id="CLU_409338_0_0_4"/>
<evidence type="ECO:0000313" key="1">
    <source>
        <dbReference type="EMBL" id="ACK55136.1"/>
    </source>
</evidence>
<dbReference type="EMBL" id="CP001282">
    <property type="protein sequence ID" value="ACK55136.1"/>
    <property type="molecule type" value="Genomic_DNA"/>
</dbReference>
<keyword evidence="1" id="KW-0614">Plasmid</keyword>
<protein>
    <submittedName>
        <fullName evidence="1">Site-specific DNA-methyltransferase, cytosine-specific</fullName>
    </submittedName>
</protein>
<sequence>MARYLTAARIKASITALADTRAKAALMDFLILKRTLSVGGQTHVAITQSQPAYLQATKELAGVKLDNSILIGEEKQIFNVFVSQEASRGGFRGGKYISNGTGTTIAGNSWQRVVELTSDDPRKAGLRAGHEAYLEALLLKAAKGAKPSLGETAVWNYRKVDIEPIVGGFAAPADRFNALRDRFVADYSLTAAERDALFSDPAGQITDADLDDAPATPEDYLNGLVAASVPAAAAAATGGTCSLDLVAALAAKPFVILTGASGTGKSRSTLRLAEQLQEHYDAQVKGQIFQLVPIGPDWTSPKKLLGFRTPFGQLRKRADGTETNESYEITETLRIILRACNPSSTKIPHFLVFDEMNLSHVERYFAPFLSLMEASSILEDGENAPIVDKHSMSVISELLNAEDPASAEAESAALLVKNDQPLTLPPNLFYVGTVNIDETTYMFSPKVLDRAHVLEARALRPSEYLAGAKPEETLDLAMGNQLLQEAIDDREAGEGRAADPSQVLVALVDKYGVNAIEFESQRTFTVQVLEGCFKLLAPVGFEFAFRVNKEIYAYMLVWIKAQIINGVAPADAMTHWVDGLDRALFQKVLPKIHGSRSALGDSLKAIHAFLGGSHADRDPAAKYTLGAEASTRIEPGEAINLPPGKEFARCRAKLLEMHGRLLSRNYVSFVK</sequence>
<dbReference type="Gene3D" id="3.40.50.300">
    <property type="entry name" value="P-loop containing nucleotide triphosphate hydrolases"/>
    <property type="match status" value="1"/>
</dbReference>
<dbReference type="OrthoDB" id="9781481at2"/>
<gene>
    <name evidence="1" type="ordered locus">Tmz1t_2403</name>
</gene>
<keyword evidence="1" id="KW-0489">Methyltransferase</keyword>
<dbReference type="GO" id="GO:0008168">
    <property type="term" value="F:methyltransferase activity"/>
    <property type="evidence" value="ECO:0007669"/>
    <property type="project" value="UniProtKB-KW"/>
</dbReference>
<geneLocation type="plasmid" evidence="1 2">
    <name>pTha01</name>
</geneLocation>
<dbReference type="Proteomes" id="UP000002186">
    <property type="component" value="Plasmid pTha01"/>
</dbReference>
<dbReference type="eggNOG" id="COG1401">
    <property type="taxonomic scope" value="Bacteria"/>
</dbReference>
<dbReference type="InterPro" id="IPR027417">
    <property type="entry name" value="P-loop_NTPase"/>
</dbReference>
<name>B8F0H0_THASP</name>
<organism evidence="1 2">
    <name type="scientific">Thauera aminoaromatica</name>
    <dbReference type="NCBI Taxonomy" id="164330"/>
    <lineage>
        <taxon>Bacteria</taxon>
        <taxon>Pseudomonadati</taxon>
        <taxon>Pseudomonadota</taxon>
        <taxon>Betaproteobacteria</taxon>
        <taxon>Rhodocyclales</taxon>
        <taxon>Zoogloeaceae</taxon>
        <taxon>Thauera</taxon>
    </lineage>
</organism>
<dbReference type="KEGG" id="tmz:Tmz1t_2403"/>
<reference evidence="1 2" key="2">
    <citation type="journal article" date="2012" name="Stand. Genomic Sci.">
        <title>Complete genome sequence of Thauera aminoaromatica strain MZ1T.</title>
        <authorList>
            <person name="Jiang K."/>
            <person name="Sanseverino J."/>
            <person name="Chauhan A."/>
            <person name="Lucas S."/>
            <person name="Copeland A."/>
            <person name="Lapidus A."/>
            <person name="Del Rio T.G."/>
            <person name="Dalin E."/>
            <person name="Tice H."/>
            <person name="Bruce D."/>
            <person name="Goodwin L."/>
            <person name="Pitluck S."/>
            <person name="Sims D."/>
            <person name="Brettin T."/>
            <person name="Detter J.C."/>
            <person name="Han C."/>
            <person name="Chang Y.J."/>
            <person name="Larimer F."/>
            <person name="Land M."/>
            <person name="Hauser L."/>
            <person name="Kyrpides N.C."/>
            <person name="Mikhailova N."/>
            <person name="Moser S."/>
            <person name="Jegier P."/>
            <person name="Close D."/>
            <person name="Debruyn J.M."/>
            <person name="Wang Y."/>
            <person name="Layton A.C."/>
            <person name="Allen M.S."/>
            <person name="Sayler G.S."/>
        </authorList>
    </citation>
    <scope>NUCLEOTIDE SEQUENCE [LARGE SCALE GENOMIC DNA]</scope>
    <source>
        <strain evidence="1 2">MZ1T</strain>
        <plasmid evidence="1">pTha01</plasmid>
    </source>
</reference>
<accession>B8F0H0</accession>
<keyword evidence="2" id="KW-1185">Reference proteome</keyword>
<dbReference type="GO" id="GO:0032259">
    <property type="term" value="P:methylation"/>
    <property type="evidence" value="ECO:0007669"/>
    <property type="project" value="UniProtKB-KW"/>
</dbReference>
<dbReference type="SUPFAM" id="SSF52540">
    <property type="entry name" value="P-loop containing nucleoside triphosphate hydrolases"/>
    <property type="match status" value="1"/>
</dbReference>
<reference evidence="2" key="1">
    <citation type="submission" date="2008-12" db="EMBL/GenBank/DDBJ databases">
        <title>Complete sequence of plasmid of Thauera sp. MZ1T.</title>
        <authorList>
            <consortium name="US DOE Joint Genome Institute"/>
            <person name="Lucas S."/>
            <person name="Copeland A."/>
            <person name="Lapidus A."/>
            <person name="Glavina del Rio T."/>
            <person name="Dalin E."/>
            <person name="Tice H."/>
            <person name="Bruce D."/>
            <person name="Goodwin L."/>
            <person name="Pitluck S."/>
            <person name="Sims D."/>
            <person name="Brettin T."/>
            <person name="Detter J.C."/>
            <person name="Han C."/>
            <person name="Larimer F."/>
            <person name="Land M."/>
            <person name="Hauser L."/>
            <person name="Kyrpides N."/>
            <person name="Mikhailova N."/>
            <person name="Sayler G.S."/>
        </authorList>
    </citation>
    <scope>NUCLEOTIDE SEQUENCE [LARGE SCALE GENOMIC DNA]</scope>
    <source>
        <strain evidence="2">MZ1T</strain>
        <plasmid evidence="2">pTha01</plasmid>
    </source>
</reference>
<dbReference type="RefSeq" id="WP_012592919.1">
    <property type="nucleotide sequence ID" value="NC_011667.1"/>
</dbReference>
<proteinExistence type="predicted"/>
<evidence type="ECO:0000313" key="2">
    <source>
        <dbReference type="Proteomes" id="UP000002186"/>
    </source>
</evidence>